<accession>A0AAU2K008</accession>
<sequence length="156" mass="17199">MTEFEDSWLVDAIWRATDLTRAYLSQNRIQVETCLAGLGTGRLERVLAWLVLEHDELFERLGEPSMAVRDLDVVAALSPVENEFATAVAVRRVAAQETGLTAALGDLALPDQVHAVTVCTVVMALEALGRVRALEEVDAKAVEYERMGHPRPYPVI</sequence>
<reference evidence="1" key="1">
    <citation type="submission" date="2022-10" db="EMBL/GenBank/DDBJ databases">
        <title>The complete genomes of actinobacterial strains from the NBC collection.</title>
        <authorList>
            <person name="Joergensen T.S."/>
            <person name="Alvarez Arevalo M."/>
            <person name="Sterndorff E.B."/>
            <person name="Faurdal D."/>
            <person name="Vuksanovic O."/>
            <person name="Mourched A.-S."/>
            <person name="Charusanti P."/>
            <person name="Shaw S."/>
            <person name="Blin K."/>
            <person name="Weber T."/>
        </authorList>
    </citation>
    <scope>NUCLEOTIDE SEQUENCE</scope>
    <source>
        <strain evidence="1">NBC_00049</strain>
    </source>
</reference>
<dbReference type="EMBL" id="CP108264">
    <property type="protein sequence ID" value="WTU77526.1"/>
    <property type="molecule type" value="Genomic_DNA"/>
</dbReference>
<protein>
    <recommendedName>
        <fullName evidence="2">DUF664 domain-containing protein</fullName>
    </recommendedName>
</protein>
<proteinExistence type="predicted"/>
<gene>
    <name evidence="1" type="ORF">OG327_31695</name>
</gene>
<organism evidence="1">
    <name type="scientific">Streptomyces sp. NBC_00049</name>
    <dbReference type="NCBI Taxonomy" id="2903617"/>
    <lineage>
        <taxon>Bacteria</taxon>
        <taxon>Bacillati</taxon>
        <taxon>Actinomycetota</taxon>
        <taxon>Actinomycetes</taxon>
        <taxon>Kitasatosporales</taxon>
        <taxon>Streptomycetaceae</taxon>
        <taxon>Streptomyces</taxon>
    </lineage>
</organism>
<dbReference type="AlphaFoldDB" id="A0AAU2K008"/>
<evidence type="ECO:0008006" key="2">
    <source>
        <dbReference type="Google" id="ProtNLM"/>
    </source>
</evidence>
<evidence type="ECO:0000313" key="1">
    <source>
        <dbReference type="EMBL" id="WTU77526.1"/>
    </source>
</evidence>
<name>A0AAU2K008_9ACTN</name>